<reference evidence="2" key="1">
    <citation type="submission" date="2018-08" db="EMBL/GenBank/DDBJ databases">
        <authorList>
            <person name="Zhang J."/>
            <person name="Du Z.-J."/>
        </authorList>
    </citation>
    <scope>NUCLEOTIDE SEQUENCE [LARGE SCALE GENOMIC DNA]</scope>
    <source>
        <strain evidence="2">KCTC 52655</strain>
    </source>
</reference>
<evidence type="ECO:0000313" key="2">
    <source>
        <dbReference type="Proteomes" id="UP000256561"/>
    </source>
</evidence>
<proteinExistence type="predicted"/>
<dbReference type="AlphaFoldDB" id="A0A3D8M7R8"/>
<gene>
    <name evidence="1" type="ORF">DXV75_11435</name>
</gene>
<evidence type="ECO:0000313" key="1">
    <source>
        <dbReference type="EMBL" id="RDV25212.1"/>
    </source>
</evidence>
<name>A0A3D8M7R8_9ALTE</name>
<organism evidence="1 2">
    <name type="scientific">Alteromonas aestuariivivens</name>
    <dbReference type="NCBI Taxonomy" id="1938339"/>
    <lineage>
        <taxon>Bacteria</taxon>
        <taxon>Pseudomonadati</taxon>
        <taxon>Pseudomonadota</taxon>
        <taxon>Gammaproteobacteria</taxon>
        <taxon>Alteromonadales</taxon>
        <taxon>Alteromonadaceae</taxon>
        <taxon>Alteromonas/Salinimonas group</taxon>
        <taxon>Alteromonas</taxon>
    </lineage>
</organism>
<comment type="caution">
    <text evidence="1">The sequence shown here is derived from an EMBL/GenBank/DDBJ whole genome shotgun (WGS) entry which is preliminary data.</text>
</comment>
<accession>A0A3D8M7R8</accession>
<keyword evidence="2" id="KW-1185">Reference proteome</keyword>
<dbReference type="EMBL" id="QRHA01000007">
    <property type="protein sequence ID" value="RDV25212.1"/>
    <property type="molecule type" value="Genomic_DNA"/>
</dbReference>
<dbReference type="Proteomes" id="UP000256561">
    <property type="component" value="Unassembled WGS sequence"/>
</dbReference>
<protein>
    <submittedName>
        <fullName evidence="1">Uncharacterized protein</fullName>
    </submittedName>
</protein>
<sequence>MGVNAAIITKKQHGTYRLYKSVQDKFSALPGMTGITGLAPYYAAVLSGTPGTVANARAGYQKLRKPKPSNPIEKVEFTRQFS</sequence>